<accession>A0A3G3LKS7</accession>
<keyword evidence="6 9" id="KW-0812">Transmembrane</keyword>
<name>A0A3G3LKS7_9EUGL</name>
<evidence type="ECO:0000313" key="10">
    <source>
        <dbReference type="EMBL" id="AYQ93310.1"/>
    </source>
</evidence>
<dbReference type="GO" id="GO:0009522">
    <property type="term" value="C:photosystem I"/>
    <property type="evidence" value="ECO:0007669"/>
    <property type="project" value="InterPro"/>
</dbReference>
<dbReference type="AlphaFoldDB" id="A0A3G3LKS7"/>
<keyword evidence="10" id="KW-0934">Plastid</keyword>
<sequence>MEETFSKKSNLSAVILREEIENKQILTDYVFSSIILLGSLGFLITGISSFFKYNFIFFLNADRILFFPQGITMCFYGSVGLLISISQFLILYWKIGNGYNEINKEKGTVEIYRKGYPGKNSEVKLIYEIKDIEAIKIETNSSFFNSKQTIYICLKQKVDIPIIQVRNPINLNEIEKKASEIASFLKVPLKEN</sequence>
<evidence type="ECO:0000256" key="2">
    <source>
        <dbReference type="ARBA" id="ARBA00004141"/>
    </source>
</evidence>
<evidence type="ECO:0000256" key="5">
    <source>
        <dbReference type="ARBA" id="ARBA00022531"/>
    </source>
</evidence>
<protein>
    <recommendedName>
        <fullName evidence="4 9">Photosystem I assembly protein Ycf4</fullName>
    </recommendedName>
</protein>
<evidence type="ECO:0000256" key="6">
    <source>
        <dbReference type="ARBA" id="ARBA00022692"/>
    </source>
</evidence>
<keyword evidence="8 9" id="KW-0472">Membrane</keyword>
<dbReference type="GO" id="GO:0015979">
    <property type="term" value="P:photosynthesis"/>
    <property type="evidence" value="ECO:0007669"/>
    <property type="project" value="UniProtKB-UniRule"/>
</dbReference>
<dbReference type="InterPro" id="IPR003359">
    <property type="entry name" value="PSI_Ycf4_assembly"/>
</dbReference>
<keyword evidence="7 9" id="KW-1133">Transmembrane helix</keyword>
<organism evidence="10">
    <name type="scientific">Phacus inflexus</name>
    <dbReference type="NCBI Taxonomy" id="461210"/>
    <lineage>
        <taxon>Eukaryota</taxon>
        <taxon>Discoba</taxon>
        <taxon>Euglenozoa</taxon>
        <taxon>Euglenida</taxon>
        <taxon>Spirocuta</taxon>
        <taxon>Euglenophyceae</taxon>
        <taxon>Euglenales</taxon>
        <taxon>Phacaceae</taxon>
        <taxon>Phacus</taxon>
    </lineage>
</organism>
<reference evidence="10" key="1">
    <citation type="journal article" date="2018" name="Sci. Rep.">
        <title>Dynamic evolution of inverted repeats in Euglenophyta plastid genomes.</title>
        <authorList>
            <person name="Karnkowska A."/>
            <person name="Bennett M.S."/>
            <person name="Triemer R.E."/>
        </authorList>
    </citation>
    <scope>NUCLEOTIDE SEQUENCE</scope>
</reference>
<comment type="function">
    <text evidence="1 9">Seems to be required for the assembly of the photosystem I complex.</text>
</comment>
<dbReference type="GO" id="GO:0009535">
    <property type="term" value="C:chloroplast thylakoid membrane"/>
    <property type="evidence" value="ECO:0007669"/>
    <property type="project" value="UniProtKB-SubCell"/>
</dbReference>
<keyword evidence="10" id="KW-0150">Chloroplast</keyword>
<evidence type="ECO:0000256" key="4">
    <source>
        <dbReference type="ARBA" id="ARBA00015395"/>
    </source>
</evidence>
<comment type="similarity">
    <text evidence="3 9">Belongs to the Ycf4 family.</text>
</comment>
<evidence type="ECO:0000256" key="1">
    <source>
        <dbReference type="ARBA" id="ARBA00002862"/>
    </source>
</evidence>
<feature type="transmembrane region" description="Helical" evidence="9">
    <location>
        <begin position="70"/>
        <end position="93"/>
    </location>
</feature>
<dbReference type="EMBL" id="MH898667">
    <property type="protein sequence ID" value="AYQ93310.1"/>
    <property type="molecule type" value="Genomic_DNA"/>
</dbReference>
<evidence type="ECO:0000256" key="3">
    <source>
        <dbReference type="ARBA" id="ARBA00008198"/>
    </source>
</evidence>
<feature type="transmembrane region" description="Helical" evidence="9">
    <location>
        <begin position="29"/>
        <end position="50"/>
    </location>
</feature>
<dbReference type="HAMAP" id="MF_00437">
    <property type="entry name" value="Ycf4"/>
    <property type="match status" value="1"/>
</dbReference>
<evidence type="ECO:0000256" key="8">
    <source>
        <dbReference type="ARBA" id="ARBA00023136"/>
    </source>
</evidence>
<keyword evidence="5 9" id="KW-0602">Photosynthesis</keyword>
<dbReference type="Pfam" id="PF02392">
    <property type="entry name" value="Ycf4"/>
    <property type="match status" value="1"/>
</dbReference>
<geneLocation type="chloroplast" evidence="10"/>
<gene>
    <name evidence="9" type="primary">ycf4</name>
</gene>
<keyword evidence="9" id="KW-0793">Thylakoid</keyword>
<evidence type="ECO:0000256" key="9">
    <source>
        <dbReference type="HAMAP-Rule" id="MF_00437"/>
    </source>
</evidence>
<proteinExistence type="inferred from homology"/>
<evidence type="ECO:0000256" key="7">
    <source>
        <dbReference type="ARBA" id="ARBA00022989"/>
    </source>
</evidence>
<comment type="subcellular location">
    <subcellularLocation>
        <location evidence="2">Membrane</location>
        <topology evidence="2">Multi-pass membrane protein</topology>
    </subcellularLocation>
    <subcellularLocation>
        <location evidence="9">Plastid</location>
        <location evidence="9">Chloroplast thylakoid membrane</location>
        <topology evidence="9">Multi-pass membrane protein</topology>
    </subcellularLocation>
</comment>